<dbReference type="Gene3D" id="1.10.1410.40">
    <property type="match status" value="1"/>
</dbReference>
<evidence type="ECO:0000259" key="1">
    <source>
        <dbReference type="Pfam" id="PF03281"/>
    </source>
</evidence>
<comment type="caution">
    <text evidence="2">The sequence shown here is derived from an EMBL/GenBank/DDBJ whole genome shotgun (WGS) entry which is preliminary data.</text>
</comment>
<protein>
    <recommendedName>
        <fullName evidence="1">Mab-21-like nucleotidyltransferase domain-containing protein</fullName>
    </recommendedName>
</protein>
<evidence type="ECO:0000313" key="3">
    <source>
        <dbReference type="Proteomes" id="UP000828390"/>
    </source>
</evidence>
<feature type="domain" description="Mab-21-like nucleotidyltransferase" evidence="1">
    <location>
        <begin position="280"/>
        <end position="355"/>
    </location>
</feature>
<dbReference type="PANTHER" id="PTHR10656">
    <property type="entry name" value="CELL FATE DETERMINING PROTEIN MAB21-RELATED"/>
    <property type="match status" value="1"/>
</dbReference>
<evidence type="ECO:0000313" key="2">
    <source>
        <dbReference type="EMBL" id="KAH3881466.1"/>
    </source>
</evidence>
<dbReference type="EMBL" id="JAIWYP010000001">
    <property type="protein sequence ID" value="KAH3881466.1"/>
    <property type="molecule type" value="Genomic_DNA"/>
</dbReference>
<organism evidence="2 3">
    <name type="scientific">Dreissena polymorpha</name>
    <name type="common">Zebra mussel</name>
    <name type="synonym">Mytilus polymorpha</name>
    <dbReference type="NCBI Taxonomy" id="45954"/>
    <lineage>
        <taxon>Eukaryota</taxon>
        <taxon>Metazoa</taxon>
        <taxon>Spiralia</taxon>
        <taxon>Lophotrochozoa</taxon>
        <taxon>Mollusca</taxon>
        <taxon>Bivalvia</taxon>
        <taxon>Autobranchia</taxon>
        <taxon>Heteroconchia</taxon>
        <taxon>Euheterodonta</taxon>
        <taxon>Imparidentia</taxon>
        <taxon>Neoheterodontei</taxon>
        <taxon>Myida</taxon>
        <taxon>Dreissenoidea</taxon>
        <taxon>Dreissenidae</taxon>
        <taxon>Dreissena</taxon>
    </lineage>
</organism>
<dbReference type="InterPro" id="IPR046903">
    <property type="entry name" value="Mab-21-like_nuc_Trfase"/>
</dbReference>
<reference evidence="2" key="1">
    <citation type="journal article" date="2019" name="bioRxiv">
        <title>The Genome of the Zebra Mussel, Dreissena polymorpha: A Resource for Invasive Species Research.</title>
        <authorList>
            <person name="McCartney M.A."/>
            <person name="Auch B."/>
            <person name="Kono T."/>
            <person name="Mallez S."/>
            <person name="Zhang Y."/>
            <person name="Obille A."/>
            <person name="Becker A."/>
            <person name="Abrahante J.E."/>
            <person name="Garbe J."/>
            <person name="Badalamenti J.P."/>
            <person name="Herman A."/>
            <person name="Mangelson H."/>
            <person name="Liachko I."/>
            <person name="Sullivan S."/>
            <person name="Sone E.D."/>
            <person name="Koren S."/>
            <person name="Silverstein K.A.T."/>
            <person name="Beckman K.B."/>
            <person name="Gohl D.M."/>
        </authorList>
    </citation>
    <scope>NUCLEOTIDE SEQUENCE</scope>
    <source>
        <strain evidence="2">Duluth1</strain>
        <tissue evidence="2">Whole animal</tissue>
    </source>
</reference>
<dbReference type="Pfam" id="PF03281">
    <property type="entry name" value="Mab-21"/>
    <property type="match status" value="1"/>
</dbReference>
<accession>A0A9D4MS35</accession>
<dbReference type="AlphaFoldDB" id="A0A9D4MS35"/>
<dbReference type="Proteomes" id="UP000828390">
    <property type="component" value="Unassembled WGS sequence"/>
</dbReference>
<keyword evidence="3" id="KW-1185">Reference proteome</keyword>
<sequence length="447" mass="51285">MDDKDEPISEVLAKLNGRPLFVNITYSANYNMHYRFLMTTSAGLEIEVVGSSKDGLKTARFYDVGDVDILVYSRIFFDAHDEGTFEYRSDNPLFFHIPHPREIQNTPLVDGKYLNARLVRLFDASIFGVDEKQTFRRSTYSIMPKGVQTSDLKCATTETINFADQVFDPVYKAPDSFIDHQNLFVWNTEHIVFAYMLYVCNSDKVEFVREMLYGAEHLLEKGSGLRSTLKDRFGQLKQDFQRSVFGVHDLLYFKSDEFQNLLTQTVDKAVSDPSVFAEGCVKPHGGYSSDKVPAIRCRAWPRTAKSFITRRRVWPPKEVVDEIVAEGFRIVPKSAILDPIPLKDFILSFSHADVRLVRLLPEEARIAYRLVKIFFKCGNVAMRTENTLKTYHLKQALLWTAEERAPEDWIKAGPLAGIRWLLSYQCFGEGIFSIILRGGKQSHLPFH</sequence>
<reference evidence="2" key="2">
    <citation type="submission" date="2020-11" db="EMBL/GenBank/DDBJ databases">
        <authorList>
            <person name="McCartney M.A."/>
            <person name="Auch B."/>
            <person name="Kono T."/>
            <person name="Mallez S."/>
            <person name="Becker A."/>
            <person name="Gohl D.M."/>
            <person name="Silverstein K.A.T."/>
            <person name="Koren S."/>
            <person name="Bechman K.B."/>
            <person name="Herman A."/>
            <person name="Abrahante J.E."/>
            <person name="Garbe J."/>
        </authorList>
    </citation>
    <scope>NUCLEOTIDE SEQUENCE</scope>
    <source>
        <strain evidence="2">Duluth1</strain>
        <tissue evidence="2">Whole animal</tissue>
    </source>
</reference>
<dbReference type="PANTHER" id="PTHR10656:SF69">
    <property type="entry name" value="MAB-21-LIKE HHH_H2TH-LIKE DOMAIN-CONTAINING PROTEIN"/>
    <property type="match status" value="1"/>
</dbReference>
<name>A0A9D4MS35_DREPO</name>
<proteinExistence type="predicted"/>
<gene>
    <name evidence="2" type="ORF">DPMN_005392</name>
</gene>